<evidence type="ECO:0000256" key="2">
    <source>
        <dbReference type="SAM" id="Phobius"/>
    </source>
</evidence>
<feature type="transmembrane region" description="Helical" evidence="2">
    <location>
        <begin position="343"/>
        <end position="360"/>
    </location>
</feature>
<feature type="region of interest" description="Disordered" evidence="1">
    <location>
        <begin position="19"/>
        <end position="70"/>
    </location>
</feature>
<feature type="transmembrane region" description="Helical" evidence="2">
    <location>
        <begin position="257"/>
        <end position="281"/>
    </location>
</feature>
<dbReference type="InterPro" id="IPR045338">
    <property type="entry name" value="DUF6535"/>
</dbReference>
<accession>A0A5C2SI55</accession>
<sequence length="720" mass="82032">MLKRREYLLDHYNRMHMPEDIEMTSRAEQKTKGPVARSFNGASESGSEEFHEKAEANSPEAKEGRDPPRAKWQTADTFRQYWETRKTFFTDEQHEEAWNETAKILKTYSDEVIDRWNKEIDTLLVYAGLFSAILTAFNVQSYQLLTPPPQTDPVLVALERISAQLSGFSVNPPFVNSTQPTFIYRDPDPPSPPLWAIWLNTLWFSSLIFSLSAASVGIMVKQWLHEYSSGLSGTSRQVARLRQLRLKSLERWYVKEIVSILPVLLQIGSALFFAGLLVLLWHLNHTVAIVGTVLVGVLAVFSLSTIILPSLAIHCAYISPPSRALFEYTRPLRNLLYLFRRKLSSWILGHYAFSLPLFSFEAERFQREHPRMYNTWKLLHLDDSFTASKWRWMEFSLLSRPDTARELDGDMVATAYTTALDTRYLHHAAICTTDLTANATRSCFEAIRHANIAHWGEDGHLVPMWSVHPCMWSAAIISLLTVSDDEAAGSQSSSTLAAALETAYDYLRPYSHHVPSDAPRTRLVCADIASIMRLSDRRGSSRSQMISEALYRDCRLTVMMERASELNLGNDIRQYVASACVRTIRQGLDGDVIDHSGTQRSLDVLRCIIPCVPLPGSPDCKPNDREYQSVRAEAVHALDAFTAFLLTPRALEWLEKAHMVFDTLRERGERACLVSPELVRAMASYQELLQDLVRHDNRAWIQDLKLKLELCNDEQVREAM</sequence>
<dbReference type="Proteomes" id="UP000313359">
    <property type="component" value="Unassembled WGS sequence"/>
</dbReference>
<feature type="transmembrane region" description="Helical" evidence="2">
    <location>
        <begin position="195"/>
        <end position="220"/>
    </location>
</feature>
<dbReference type="EMBL" id="ML122256">
    <property type="protein sequence ID" value="RPD63453.1"/>
    <property type="molecule type" value="Genomic_DNA"/>
</dbReference>
<protein>
    <recommendedName>
        <fullName evidence="3">DUF6535 domain-containing protein</fullName>
    </recommendedName>
</protein>
<evidence type="ECO:0000313" key="4">
    <source>
        <dbReference type="EMBL" id="RPD63453.1"/>
    </source>
</evidence>
<feature type="compositionally biased region" description="Basic and acidic residues" evidence="1">
    <location>
        <begin position="48"/>
        <end position="69"/>
    </location>
</feature>
<evidence type="ECO:0000313" key="5">
    <source>
        <dbReference type="Proteomes" id="UP000313359"/>
    </source>
</evidence>
<evidence type="ECO:0000256" key="1">
    <source>
        <dbReference type="SAM" id="MobiDB-lite"/>
    </source>
</evidence>
<feature type="compositionally biased region" description="Basic and acidic residues" evidence="1">
    <location>
        <begin position="19"/>
        <end position="31"/>
    </location>
</feature>
<gene>
    <name evidence="4" type="ORF">L227DRAFT_521624</name>
</gene>
<keyword evidence="2" id="KW-1133">Transmembrane helix</keyword>
<dbReference type="Pfam" id="PF20153">
    <property type="entry name" value="DUF6535"/>
    <property type="match status" value="1"/>
</dbReference>
<feature type="transmembrane region" description="Helical" evidence="2">
    <location>
        <begin position="123"/>
        <end position="145"/>
    </location>
</feature>
<keyword evidence="5" id="KW-1185">Reference proteome</keyword>
<proteinExistence type="predicted"/>
<reference evidence="4" key="1">
    <citation type="journal article" date="2018" name="Genome Biol. Evol.">
        <title>Genomics and development of Lentinus tigrinus, a white-rot wood-decaying mushroom with dimorphic fruiting bodies.</title>
        <authorList>
            <person name="Wu B."/>
            <person name="Xu Z."/>
            <person name="Knudson A."/>
            <person name="Carlson A."/>
            <person name="Chen N."/>
            <person name="Kovaka S."/>
            <person name="LaButti K."/>
            <person name="Lipzen A."/>
            <person name="Pennachio C."/>
            <person name="Riley R."/>
            <person name="Schakwitz W."/>
            <person name="Umezawa K."/>
            <person name="Ohm R.A."/>
            <person name="Grigoriev I.V."/>
            <person name="Nagy L.G."/>
            <person name="Gibbons J."/>
            <person name="Hibbett D."/>
        </authorList>
    </citation>
    <scope>NUCLEOTIDE SEQUENCE [LARGE SCALE GENOMIC DNA]</scope>
    <source>
        <strain evidence="4">ALCF2SS1-6</strain>
    </source>
</reference>
<organism evidence="4 5">
    <name type="scientific">Lentinus tigrinus ALCF2SS1-6</name>
    <dbReference type="NCBI Taxonomy" id="1328759"/>
    <lineage>
        <taxon>Eukaryota</taxon>
        <taxon>Fungi</taxon>
        <taxon>Dikarya</taxon>
        <taxon>Basidiomycota</taxon>
        <taxon>Agaricomycotina</taxon>
        <taxon>Agaricomycetes</taxon>
        <taxon>Polyporales</taxon>
        <taxon>Polyporaceae</taxon>
        <taxon>Lentinus</taxon>
    </lineage>
</organism>
<evidence type="ECO:0000259" key="3">
    <source>
        <dbReference type="Pfam" id="PF20153"/>
    </source>
</evidence>
<name>A0A5C2SI55_9APHY</name>
<dbReference type="OrthoDB" id="2755647at2759"/>
<keyword evidence="2" id="KW-0812">Transmembrane</keyword>
<dbReference type="AlphaFoldDB" id="A0A5C2SI55"/>
<feature type="domain" description="DUF6535" evidence="3">
    <location>
        <begin position="98"/>
        <end position="282"/>
    </location>
</feature>
<keyword evidence="2" id="KW-0472">Membrane</keyword>
<feature type="transmembrane region" description="Helical" evidence="2">
    <location>
        <begin position="287"/>
        <end position="313"/>
    </location>
</feature>